<sequence>MSSAVKFVEHKVRQVQVAFQIYPNKQGLTGVIPSDFISITYGKKFNIKSCWKMISFDDYEMLKILGRNLSSACYKVKEKKSSELKVFRVIPHTEINGSRETLLGRVSERIGYTEENFLRFEDYILDSKSGSLFLVTLFLVTEYCKYGSLYDIVKKCNTKGIHLKEDFIWYVCKEVQYKRNTLERGFYMLSSLNLKPQTDRVDILSVYSDSLRDMIMFLLDTDLKDSLDIVLWHPMVFPRRNQKFESGIFNKVIENQCSNRKSIEDIDFQSKLENFKNREVALQIRESKLIEIEHDLVKRQNKIALLEKAAKEKLLQADLRLKRINNKKHKEKQQIQCEKLDNSSSVDYCDSVIITTSSKLNHDCISKSKFARSVSERRIKFKGHSPLKAVQISQSKPKIECENNRNKVEFEKNRMRTNCNKPDSNCEKIRQTSKKRLSFLDRFTRKNTDKTIETRHSNSLKDLTTDKISPDLFKPIIWTEENKRQAFSLLRIMNSEPSSVDEDYLIKHTKM</sequence>
<dbReference type="SUPFAM" id="SSF56112">
    <property type="entry name" value="Protein kinase-like (PK-like)"/>
    <property type="match status" value="1"/>
</dbReference>
<evidence type="ECO:0000313" key="3">
    <source>
        <dbReference type="EMBL" id="KAK9687737.1"/>
    </source>
</evidence>
<gene>
    <name evidence="3" type="ORF">QE152_g36045</name>
</gene>
<evidence type="ECO:0000259" key="2">
    <source>
        <dbReference type="SMART" id="SM00220"/>
    </source>
</evidence>
<dbReference type="AlphaFoldDB" id="A0AAW1IDV9"/>
<accession>A0AAW1IDV9</accession>
<organism evidence="3 4">
    <name type="scientific">Popillia japonica</name>
    <name type="common">Japanese beetle</name>
    <dbReference type="NCBI Taxonomy" id="7064"/>
    <lineage>
        <taxon>Eukaryota</taxon>
        <taxon>Metazoa</taxon>
        <taxon>Ecdysozoa</taxon>
        <taxon>Arthropoda</taxon>
        <taxon>Hexapoda</taxon>
        <taxon>Insecta</taxon>
        <taxon>Pterygota</taxon>
        <taxon>Neoptera</taxon>
        <taxon>Endopterygota</taxon>
        <taxon>Coleoptera</taxon>
        <taxon>Polyphaga</taxon>
        <taxon>Scarabaeiformia</taxon>
        <taxon>Scarabaeidae</taxon>
        <taxon>Rutelinae</taxon>
        <taxon>Popillia</taxon>
    </lineage>
</organism>
<feature type="coiled-coil region" evidence="1">
    <location>
        <begin position="307"/>
        <end position="341"/>
    </location>
</feature>
<feature type="domain" description="Protein kinase" evidence="2">
    <location>
        <begin position="59"/>
        <end position="236"/>
    </location>
</feature>
<keyword evidence="4" id="KW-1185">Reference proteome</keyword>
<reference evidence="3 4" key="1">
    <citation type="journal article" date="2024" name="BMC Genomics">
        <title>De novo assembly and annotation of Popillia japonica's genome with initial clues to its potential as an invasive pest.</title>
        <authorList>
            <person name="Cucini C."/>
            <person name="Boschi S."/>
            <person name="Funari R."/>
            <person name="Cardaioli E."/>
            <person name="Iannotti N."/>
            <person name="Marturano G."/>
            <person name="Paoli F."/>
            <person name="Bruttini M."/>
            <person name="Carapelli A."/>
            <person name="Frati F."/>
            <person name="Nardi F."/>
        </authorList>
    </citation>
    <scope>NUCLEOTIDE SEQUENCE [LARGE SCALE GENOMIC DNA]</scope>
    <source>
        <strain evidence="3">DMR45628</strain>
    </source>
</reference>
<dbReference type="Proteomes" id="UP001458880">
    <property type="component" value="Unassembled WGS sequence"/>
</dbReference>
<dbReference type="EMBL" id="JASPKY010000627">
    <property type="protein sequence ID" value="KAK9687737.1"/>
    <property type="molecule type" value="Genomic_DNA"/>
</dbReference>
<dbReference type="SMART" id="SM00220">
    <property type="entry name" value="S_TKc"/>
    <property type="match status" value="1"/>
</dbReference>
<dbReference type="Gene3D" id="3.30.200.20">
    <property type="entry name" value="Phosphorylase Kinase, domain 1"/>
    <property type="match status" value="1"/>
</dbReference>
<dbReference type="Gene3D" id="1.10.510.10">
    <property type="entry name" value="Transferase(Phosphotransferase) domain 1"/>
    <property type="match status" value="1"/>
</dbReference>
<dbReference type="InterPro" id="IPR011009">
    <property type="entry name" value="Kinase-like_dom_sf"/>
</dbReference>
<dbReference type="GO" id="GO:0004672">
    <property type="term" value="F:protein kinase activity"/>
    <property type="evidence" value="ECO:0007669"/>
    <property type="project" value="InterPro"/>
</dbReference>
<keyword evidence="1" id="KW-0175">Coiled coil</keyword>
<proteinExistence type="predicted"/>
<protein>
    <recommendedName>
        <fullName evidence="2">Protein kinase domain-containing protein</fullName>
    </recommendedName>
</protein>
<dbReference type="InterPro" id="IPR000719">
    <property type="entry name" value="Prot_kinase_dom"/>
</dbReference>
<evidence type="ECO:0000256" key="1">
    <source>
        <dbReference type="SAM" id="Coils"/>
    </source>
</evidence>
<evidence type="ECO:0000313" key="4">
    <source>
        <dbReference type="Proteomes" id="UP001458880"/>
    </source>
</evidence>
<name>A0AAW1IDV9_POPJA</name>
<dbReference type="GO" id="GO:0005524">
    <property type="term" value="F:ATP binding"/>
    <property type="evidence" value="ECO:0007669"/>
    <property type="project" value="InterPro"/>
</dbReference>
<comment type="caution">
    <text evidence="3">The sequence shown here is derived from an EMBL/GenBank/DDBJ whole genome shotgun (WGS) entry which is preliminary data.</text>
</comment>